<dbReference type="EMBL" id="JBFOLJ010000040">
    <property type="protein sequence ID" value="KAL2457429.1"/>
    <property type="molecule type" value="Genomic_DNA"/>
</dbReference>
<evidence type="ECO:0000313" key="3">
    <source>
        <dbReference type="Proteomes" id="UP001604277"/>
    </source>
</evidence>
<dbReference type="AlphaFoldDB" id="A0ABD1P0M6"/>
<organism evidence="2 3">
    <name type="scientific">Forsythia ovata</name>
    <dbReference type="NCBI Taxonomy" id="205694"/>
    <lineage>
        <taxon>Eukaryota</taxon>
        <taxon>Viridiplantae</taxon>
        <taxon>Streptophyta</taxon>
        <taxon>Embryophyta</taxon>
        <taxon>Tracheophyta</taxon>
        <taxon>Spermatophyta</taxon>
        <taxon>Magnoliopsida</taxon>
        <taxon>eudicotyledons</taxon>
        <taxon>Gunneridae</taxon>
        <taxon>Pentapetalae</taxon>
        <taxon>asterids</taxon>
        <taxon>lamiids</taxon>
        <taxon>Lamiales</taxon>
        <taxon>Oleaceae</taxon>
        <taxon>Forsythieae</taxon>
        <taxon>Forsythia</taxon>
    </lineage>
</organism>
<feature type="compositionally biased region" description="Polar residues" evidence="1">
    <location>
        <begin position="94"/>
        <end position="111"/>
    </location>
</feature>
<feature type="region of interest" description="Disordered" evidence="1">
    <location>
        <begin position="79"/>
        <end position="133"/>
    </location>
</feature>
<evidence type="ECO:0000313" key="2">
    <source>
        <dbReference type="EMBL" id="KAL2457429.1"/>
    </source>
</evidence>
<feature type="region of interest" description="Disordered" evidence="1">
    <location>
        <begin position="42"/>
        <end position="65"/>
    </location>
</feature>
<gene>
    <name evidence="2" type="ORF">Fot_56243</name>
</gene>
<reference evidence="3" key="1">
    <citation type="submission" date="2024-07" db="EMBL/GenBank/DDBJ databases">
        <title>Two chromosome-level genome assemblies of Korean endemic species Abeliophyllum distichum and Forsythia ovata (Oleaceae).</title>
        <authorList>
            <person name="Jang H."/>
        </authorList>
    </citation>
    <scope>NUCLEOTIDE SEQUENCE [LARGE SCALE GENOMIC DNA]</scope>
</reference>
<dbReference type="Proteomes" id="UP001604277">
    <property type="component" value="Unassembled WGS sequence"/>
</dbReference>
<proteinExistence type="predicted"/>
<keyword evidence="3" id="KW-1185">Reference proteome</keyword>
<protein>
    <submittedName>
        <fullName evidence="2">Formin-like protein</fullName>
    </submittedName>
</protein>
<accession>A0ABD1P0M6</accession>
<sequence length="133" mass="14260">MATINHHRSMSNQLSSSSTTTTNIIKADILLQNNWCKGRLLPEAGSKDKKTNVWSGNGDGAEGRQRRTVAIILRCGSSGAVSSLKPPAPKGMPSGNQRSSSLGKGTSNNENGKVKLKPLHWDKVNPNVEHSMV</sequence>
<comment type="caution">
    <text evidence="2">The sequence shown here is derived from an EMBL/GenBank/DDBJ whole genome shotgun (WGS) entry which is preliminary data.</text>
</comment>
<evidence type="ECO:0000256" key="1">
    <source>
        <dbReference type="SAM" id="MobiDB-lite"/>
    </source>
</evidence>
<name>A0ABD1P0M6_9LAMI</name>